<feature type="region of interest" description="Disordered" evidence="1">
    <location>
        <begin position="1"/>
        <end position="29"/>
    </location>
</feature>
<dbReference type="AlphaFoldDB" id="A0A1Z2KYC9"/>
<evidence type="ECO:0000256" key="1">
    <source>
        <dbReference type="SAM" id="MobiDB-lite"/>
    </source>
</evidence>
<name>A0A1Z2KYC9_9ACTN</name>
<evidence type="ECO:0000256" key="2">
    <source>
        <dbReference type="SAM" id="Phobius"/>
    </source>
</evidence>
<keyword evidence="2" id="KW-0472">Membrane</keyword>
<evidence type="ECO:0008006" key="5">
    <source>
        <dbReference type="Google" id="ProtNLM"/>
    </source>
</evidence>
<organism evidence="3 4">
    <name type="scientific">Streptomyces albireticuli</name>
    <dbReference type="NCBI Taxonomy" id="1940"/>
    <lineage>
        <taxon>Bacteria</taxon>
        <taxon>Bacillati</taxon>
        <taxon>Actinomycetota</taxon>
        <taxon>Actinomycetes</taxon>
        <taxon>Kitasatosporales</taxon>
        <taxon>Streptomycetaceae</taxon>
        <taxon>Streptomyces</taxon>
    </lineage>
</organism>
<evidence type="ECO:0000313" key="3">
    <source>
        <dbReference type="EMBL" id="ARZ67067.1"/>
    </source>
</evidence>
<keyword evidence="2" id="KW-0812">Transmembrane</keyword>
<feature type="transmembrane region" description="Helical" evidence="2">
    <location>
        <begin position="34"/>
        <end position="53"/>
    </location>
</feature>
<reference evidence="3 4" key="1">
    <citation type="submission" date="2017-06" db="EMBL/GenBank/DDBJ databases">
        <title>Streptomyces albireticuli Genome sequencing and assembly.</title>
        <authorList>
            <person name="Wang Y."/>
            <person name="Du B."/>
            <person name="Ding Y."/>
            <person name="Liu H."/>
            <person name="Hou Q."/>
            <person name="Liu K."/>
            <person name="Yao L."/>
            <person name="Wang C."/>
        </authorList>
    </citation>
    <scope>NUCLEOTIDE SEQUENCE [LARGE SCALE GENOMIC DNA]</scope>
    <source>
        <strain evidence="3 4">MDJK11</strain>
    </source>
</reference>
<evidence type="ECO:0000313" key="4">
    <source>
        <dbReference type="Proteomes" id="UP000195755"/>
    </source>
</evidence>
<protein>
    <recommendedName>
        <fullName evidence="5">Sugar kinase</fullName>
    </recommendedName>
</protein>
<keyword evidence="2" id="KW-1133">Transmembrane helix</keyword>
<dbReference type="KEGG" id="salj:SMD11_1406"/>
<feature type="compositionally biased region" description="Basic and acidic residues" evidence="1">
    <location>
        <begin position="1"/>
        <end position="12"/>
    </location>
</feature>
<sequence>MTVTMDHPDRTDVPGQADGGEGRKPPAAPRRHRWVKPLVVFLLIAIPAGYLYISAMQSRGGSESKKEQAKAVGLEEGWPSRLQRRIYEVWIPPYSADVATYETNSWKASSLYVQFTTTRDGLENFLAKSGRNLGDLEEGEVTVDSEEAAEVGWDFGAGHHWSGTVLEQDKPKPSLEITVNLDNPQYPKVYLVSTTTP</sequence>
<proteinExistence type="predicted"/>
<dbReference type="EMBL" id="CP021744">
    <property type="protein sequence ID" value="ARZ67067.1"/>
    <property type="molecule type" value="Genomic_DNA"/>
</dbReference>
<gene>
    <name evidence="3" type="ORF">SMD11_1406</name>
</gene>
<dbReference type="Proteomes" id="UP000195755">
    <property type="component" value="Chromosome"/>
</dbReference>
<accession>A0A1Z2KYC9</accession>